<feature type="transmembrane region" description="Helical" evidence="2">
    <location>
        <begin position="540"/>
        <end position="563"/>
    </location>
</feature>
<proteinExistence type="predicted"/>
<keyword evidence="5" id="KW-1185">Reference proteome</keyword>
<feature type="domain" description="EGF-like" evidence="3">
    <location>
        <begin position="364"/>
        <end position="395"/>
    </location>
</feature>
<keyword evidence="1" id="KW-0245">EGF-like domain</keyword>
<evidence type="ECO:0000313" key="4">
    <source>
        <dbReference type="EMBL" id="WAR29695.1"/>
    </source>
</evidence>
<reference evidence="4" key="1">
    <citation type="submission" date="2022-11" db="EMBL/GenBank/DDBJ databases">
        <title>Centuries of genome instability and evolution in soft-shell clam transmissible cancer (bioRxiv).</title>
        <authorList>
            <person name="Hart S.F.M."/>
            <person name="Yonemitsu M.A."/>
            <person name="Giersch R.M."/>
            <person name="Beal B.F."/>
            <person name="Arriagada G."/>
            <person name="Davis B.W."/>
            <person name="Ostrander E.A."/>
            <person name="Goff S.P."/>
            <person name="Metzger M.J."/>
        </authorList>
    </citation>
    <scope>NUCLEOTIDE SEQUENCE</scope>
    <source>
        <strain evidence="4">MELC-2E11</strain>
        <tissue evidence="4">Siphon/mantle</tissue>
    </source>
</reference>
<accession>A0ABY7G5H6</accession>
<feature type="domain" description="EGF-like" evidence="3">
    <location>
        <begin position="253"/>
        <end position="283"/>
    </location>
</feature>
<feature type="domain" description="EGF-like" evidence="3">
    <location>
        <begin position="698"/>
        <end position="729"/>
    </location>
</feature>
<keyword evidence="2" id="KW-0472">Membrane</keyword>
<name>A0ABY7G5H6_MYAAR</name>
<gene>
    <name evidence="4" type="ORF">MAR_003263</name>
</gene>
<feature type="domain" description="EGF-like" evidence="3">
    <location>
        <begin position="999"/>
        <end position="1033"/>
    </location>
</feature>
<dbReference type="InterPro" id="IPR042635">
    <property type="entry name" value="MEGF10/SREC1/2-like"/>
</dbReference>
<feature type="domain" description="EGF-like" evidence="3">
    <location>
        <begin position="895"/>
        <end position="924"/>
    </location>
</feature>
<dbReference type="InterPro" id="IPR000742">
    <property type="entry name" value="EGF"/>
</dbReference>
<sequence>MCRCMQRPNILHFSEALTSYFVGVYNSITTLCSAQFRKDCSVSLYGDFCNATCPGGTQCFSNICERYTAKCVGCVSYAYGEYCELSCNNCVGGRCDQDTGNCLGECVRGHYGPKCDAQCHNRCTFCVQATGYCELCDTGTYGSACQYNCSTHCQPSSNGEITCGRFDGRCDSGRCETGFYQPTCTSSCGVNCRNFECDINSGNCSFGCTIGWFGRYCDGPCSINCVNENCLSRIDNCVEGCIPENYGPRCDIQCNPHCFSAICNDTGYCSVGCDGGYYGDMCELQCSETCTDGRCDRLTGNCAECSKIRPSPLCRSSACVVGFYGINCDILCKSLNCQDNVCDRYTGNCVGCVTGRYGDICSEECDTCLRGTTCQQADGSCDGACENGYFGSFCRQNCTSCITCNKDTGLCVQCPDGKYGQLCGLNCSSACVPVNGVVSCDISSAHCTSRQCVPGFWDLKCFSFCHPNCDTDANGNVTCDVMTGRCAGDCQAHNYGAQCDQRCESECYDDTCHRDSGVCAECLKPDPGFTCPNARYNYRLILFLLQRVTLFVTFTICLFVFLFDKSLIATCDEGKYGNDCNLDCSPGCTRVCDRYTAICSNCRAGLYGDECKQRCRDNCTIDCGQCTPSADGLVYCDIRTGACATDTCTPGYHGALCEFECGVNCKDSVSGINNCDRDTGICSDGCDIGYFGVYCTGDCSVTCLNRDCVGTATNCRQGCAFGYYGSDCLTSCPANCVGGGCDGVTGACDGSCKDEYFGAQCSQRCSSTCIDNRCDQSTGDCLECRIATANPSYFCRDAACDIGLLYVSACDIGLLYVSACDIGFFSQFCNNTCSTNCAGGCERYTARCAACVTGTYGATCNQSCGNCATNTCEQTSGFCIGPCRAGYYNNFCRATCLYSNCETCDKTSGVCSTCKQGFYGTNCEQSCSSNCYPDSNNLIYCSKDLGYCKANQCVPGYWDDTCSIQCEPTCLPDINNDRICEFQNGHCIMGCESTNYGDFCRLKCSNNCVSQLCERNGVCTLGCVAGKFGEICSMDCTQTCNDGTCDRSTGECAECNKPLNEQTPLCRSAGWLHHLVRIVHYFFTCRAKNNLFTKIFYLMNHNILVICCEIFVECNTGFAGLSCNISCPPNCRDKCERYESYTCAACLNGYYGATCDNSCGFCATGTCFKANGTCVGRCREGYYSDMCDLTCRQLNCRSCDRTSGECATCKQGHWGSDCSQDCSAECTSSSDGLVYCSKENGNCEIGACNPGFYSLTCQSECSRTCQKDPYGNRDCDFGTGICRDGCEDGYYGDYCDRQCHENCKGPICERDGECNRSLGCRDGFGWYGFDCTLNCTTTCTDNTCDRDDGVCDECRKLPQLQSPLCRSAGIIIHLTQTSITHFITYYLSKSFFEIILISLVVKFLNCVCKAVIPDLKNKFLANTENTYNCTDALSFNRMSA</sequence>
<feature type="domain" description="EGF-like" evidence="3">
    <location>
        <begin position="832"/>
        <end position="861"/>
    </location>
</feature>
<organism evidence="4 5">
    <name type="scientific">Mya arenaria</name>
    <name type="common">Soft-shell clam</name>
    <dbReference type="NCBI Taxonomy" id="6604"/>
    <lineage>
        <taxon>Eukaryota</taxon>
        <taxon>Metazoa</taxon>
        <taxon>Spiralia</taxon>
        <taxon>Lophotrochozoa</taxon>
        <taxon>Mollusca</taxon>
        <taxon>Bivalvia</taxon>
        <taxon>Autobranchia</taxon>
        <taxon>Heteroconchia</taxon>
        <taxon>Euheterodonta</taxon>
        <taxon>Imparidentia</taxon>
        <taxon>Neoheterodontei</taxon>
        <taxon>Myida</taxon>
        <taxon>Myoidea</taxon>
        <taxon>Myidae</taxon>
        <taxon>Mya</taxon>
    </lineage>
</organism>
<keyword evidence="2" id="KW-0812">Transmembrane</keyword>
<feature type="domain" description="EGF-like" evidence="3">
    <location>
        <begin position="1256"/>
        <end position="1296"/>
    </location>
</feature>
<evidence type="ECO:0000313" key="5">
    <source>
        <dbReference type="Proteomes" id="UP001164746"/>
    </source>
</evidence>
<keyword evidence="2" id="KW-1133">Transmembrane helix</keyword>
<dbReference type="SMART" id="SM00181">
    <property type="entry name" value="EGF"/>
    <property type="match status" value="17"/>
</dbReference>
<protein>
    <submittedName>
        <fullName evidence="4">MEGF6-like protein</fullName>
    </submittedName>
</protein>
<feature type="domain" description="EGF-like" evidence="3">
    <location>
        <begin position="1158"/>
        <end position="1188"/>
    </location>
</feature>
<evidence type="ECO:0000256" key="2">
    <source>
        <dbReference type="SAM" id="Phobius"/>
    </source>
</evidence>
<feature type="domain" description="EGF-like" evidence="3">
    <location>
        <begin position="583"/>
        <end position="612"/>
    </location>
</feature>
<dbReference type="Gene3D" id="2.170.300.10">
    <property type="entry name" value="Tie2 ligand-binding domain superfamily"/>
    <property type="match status" value="1"/>
</dbReference>
<dbReference type="PANTHER" id="PTHR24043">
    <property type="entry name" value="SCAVENGER RECEPTOR CLASS F"/>
    <property type="match status" value="1"/>
</dbReference>
<feature type="domain" description="EGF-like" evidence="3">
    <location>
        <begin position="294"/>
        <end position="329"/>
    </location>
</feature>
<dbReference type="Proteomes" id="UP001164746">
    <property type="component" value="Chromosome 16"/>
</dbReference>
<feature type="domain" description="EGF-like" evidence="3">
    <location>
        <begin position="1190"/>
        <end position="1219"/>
    </location>
</feature>
<feature type="domain" description="EGF-like" evidence="3">
    <location>
        <begin position="1126"/>
        <end position="1156"/>
    </location>
</feature>
<feature type="domain" description="EGF-like" evidence="3">
    <location>
        <begin position="773"/>
        <end position="811"/>
    </location>
</feature>
<evidence type="ECO:0000259" key="3">
    <source>
        <dbReference type="SMART" id="SM00181"/>
    </source>
</evidence>
<dbReference type="PANTHER" id="PTHR24043:SF8">
    <property type="entry name" value="EGF-LIKE DOMAIN-CONTAINING PROTEIN"/>
    <property type="match status" value="1"/>
</dbReference>
<dbReference type="EMBL" id="CP111027">
    <property type="protein sequence ID" value="WAR29695.1"/>
    <property type="molecule type" value="Genomic_DNA"/>
</dbReference>
<feature type="domain" description="EGF-like" evidence="3">
    <location>
        <begin position="187"/>
        <end position="218"/>
    </location>
</feature>
<feature type="domain" description="EGF-like" evidence="3">
    <location>
        <begin position="105"/>
        <end position="146"/>
    </location>
</feature>
<evidence type="ECO:0000256" key="1">
    <source>
        <dbReference type="ARBA" id="ARBA00022536"/>
    </source>
</evidence>
<feature type="domain" description="EGF-like" evidence="3">
    <location>
        <begin position="618"/>
        <end position="658"/>
    </location>
</feature>
<feature type="domain" description="EGF-like" evidence="3">
    <location>
        <begin position="331"/>
        <end position="362"/>
    </location>
</feature>